<dbReference type="AlphaFoldDB" id="D5MRH5"/>
<organism evidence="1">
    <name type="scientific">Streptomyces sp. 2238-SVT4</name>
    <dbReference type="NCBI Taxonomy" id="681626"/>
    <lineage>
        <taxon>Bacteria</taxon>
        <taxon>Bacillati</taxon>
        <taxon>Actinomycetota</taxon>
        <taxon>Actinomycetes</taxon>
        <taxon>Kitasatosporales</taxon>
        <taxon>Streptomycetaceae</taxon>
        <taxon>Streptomyces</taxon>
    </lineage>
</organism>
<name>D5MRH5_9ACTN</name>
<dbReference type="SUPFAM" id="SSF54909">
    <property type="entry name" value="Dimeric alpha+beta barrel"/>
    <property type="match status" value="1"/>
</dbReference>
<evidence type="ECO:0000313" key="1">
    <source>
        <dbReference type="EMBL" id="BAJ07841.1"/>
    </source>
</evidence>
<dbReference type="InterPro" id="IPR038474">
    <property type="entry name" value="Polyketide_synth_cyclase_sf"/>
</dbReference>
<protein>
    <submittedName>
        <fullName evidence="1">Putative cyclase</fullName>
    </submittedName>
</protein>
<dbReference type="InterPro" id="IPR006765">
    <property type="entry name" value="Polyketide_synth_cyclase"/>
</dbReference>
<proteinExistence type="predicted"/>
<dbReference type="Gene3D" id="3.30.70.1090">
    <property type="entry name" value="Dimeric alpha+beta barrel"/>
    <property type="match status" value="1"/>
</dbReference>
<accession>D5MRH5</accession>
<dbReference type="Pfam" id="PF04673">
    <property type="entry name" value="Cyclase_polyket"/>
    <property type="match status" value="1"/>
</dbReference>
<dbReference type="InterPro" id="IPR011008">
    <property type="entry name" value="Dimeric_a/b-barrel"/>
</dbReference>
<dbReference type="GO" id="GO:0030639">
    <property type="term" value="P:polyketide biosynthetic process"/>
    <property type="evidence" value="ECO:0007669"/>
    <property type="project" value="InterPro"/>
</dbReference>
<gene>
    <name evidence="1" type="primary">hrbB</name>
</gene>
<dbReference type="EMBL" id="AB524586">
    <property type="protein sequence ID" value="BAJ07841.1"/>
    <property type="molecule type" value="Genomic_DNA"/>
</dbReference>
<reference evidence="1" key="1">
    <citation type="journal article" date="2010" name="Appl. Environ. Microbiol.">
        <title>Cloning and characterization of a gene cluster for hatomarubigin biosynthesis in Streptomyces sp. strain 2238-SVT4.</title>
        <authorList>
            <person name="Kawasaki T."/>
            <person name="Hirashima R."/>
            <person name="Maruta T."/>
            <person name="Sato H."/>
            <person name="Maeda A."/>
            <person name="Yamada Y."/>
            <person name="Takeda M."/>
            <person name="Hayakawa Y."/>
        </authorList>
    </citation>
    <scope>NUCLEOTIDE SEQUENCE</scope>
    <source>
        <strain evidence="1">2238-SVT4</strain>
    </source>
</reference>
<sequence>MHSTLIVARMNPKEFGHVADLFRKFDETEMPHLMGTRRRQLFHYQGLYFHLQDFDYLGSTADRARIQRARKDPRFIRISDDLKPYIQAYDPATWRSPADAMATRFYQWVGAS</sequence>